<dbReference type="NCBIfam" id="NF040505">
    <property type="entry name" value="ArsO_flavin_mono"/>
    <property type="match status" value="1"/>
</dbReference>
<dbReference type="Gene3D" id="3.50.50.60">
    <property type="entry name" value="FAD/NAD(P)-binding domain"/>
    <property type="match status" value="1"/>
</dbReference>
<organism evidence="3 4">
    <name type="scientific">Microvirga guangxiensis</name>
    <dbReference type="NCBI Taxonomy" id="549386"/>
    <lineage>
        <taxon>Bacteria</taxon>
        <taxon>Pseudomonadati</taxon>
        <taxon>Pseudomonadota</taxon>
        <taxon>Alphaproteobacteria</taxon>
        <taxon>Hyphomicrobiales</taxon>
        <taxon>Methylobacteriaceae</taxon>
        <taxon>Microvirga</taxon>
    </lineage>
</organism>
<dbReference type="EMBL" id="FMVJ01000008">
    <property type="protein sequence ID" value="SCY92875.1"/>
    <property type="molecule type" value="Genomic_DNA"/>
</dbReference>
<dbReference type="STRING" id="549386.SAMN02927923_02880"/>
<keyword evidence="1" id="KW-0560">Oxidoreductase</keyword>
<dbReference type="InterPro" id="IPR036188">
    <property type="entry name" value="FAD/NAD-bd_sf"/>
</dbReference>
<protein>
    <submittedName>
        <fullName evidence="3">Predicted flavoprotein CzcO associated with the cation diffusion facilitator CzcD</fullName>
    </submittedName>
</protein>
<evidence type="ECO:0000256" key="1">
    <source>
        <dbReference type="ARBA" id="ARBA00023002"/>
    </source>
</evidence>
<dbReference type="Proteomes" id="UP000199569">
    <property type="component" value="Unassembled WGS sequence"/>
</dbReference>
<dbReference type="PRINTS" id="PR00469">
    <property type="entry name" value="PNDRDTASEII"/>
</dbReference>
<accession>A0A1G5JWY9</accession>
<dbReference type="GO" id="GO:0050660">
    <property type="term" value="F:flavin adenine dinucleotide binding"/>
    <property type="evidence" value="ECO:0007669"/>
    <property type="project" value="TreeGrafter"/>
</dbReference>
<dbReference type="Pfam" id="PF07992">
    <property type="entry name" value="Pyr_redox_2"/>
    <property type="match status" value="1"/>
</dbReference>
<dbReference type="GO" id="GO:0004497">
    <property type="term" value="F:monooxygenase activity"/>
    <property type="evidence" value="ECO:0007669"/>
    <property type="project" value="TreeGrafter"/>
</dbReference>
<dbReference type="InterPro" id="IPR023753">
    <property type="entry name" value="FAD/NAD-binding_dom"/>
</dbReference>
<sequence>MTQAQTDVVIVGGGQAGLAVGYYLKRAGRDFVILDAQDRPGGAWLHGWDSLTLFSPAEYGSLPGWQMPPSGGGGFPGRDEVIEYLGRYERRYDLPVIRPARVRTVVREDGVLHVEADQGSWRARAVVSATGTWSHPYIPAYPGAELFEGEQIHSAHYRDPASFRGKTVLVVGGGNSGAQILAEVSRVAHATWVTVSPPQFLPDDIDGRVLFRRATDRYRGQGDDGGTPAGGLANIVMVPPVREARERGALTSVRPFTRFTRTGVVWEDGSETQVDAVIWCTGFRPALDHLRGLGVITPEGRIEVDGNRSVQEPRLWLMGYGDWTGFASATLVGATRTARELARNLLAALDAEAVEVS</sequence>
<gene>
    <name evidence="3" type="ORF">SAMN02927923_02880</name>
</gene>
<feature type="domain" description="FAD/NAD(P)-binding" evidence="2">
    <location>
        <begin position="262"/>
        <end position="319"/>
    </location>
</feature>
<dbReference type="PANTHER" id="PTHR43539">
    <property type="entry name" value="FLAVIN-BINDING MONOOXYGENASE-LIKE PROTEIN (AFU_ORTHOLOGUE AFUA_4G09220)"/>
    <property type="match status" value="1"/>
</dbReference>
<dbReference type="Pfam" id="PF13738">
    <property type="entry name" value="Pyr_redox_3"/>
    <property type="match status" value="1"/>
</dbReference>
<evidence type="ECO:0000313" key="3">
    <source>
        <dbReference type="EMBL" id="SCY92875.1"/>
    </source>
</evidence>
<keyword evidence="4" id="KW-1185">Reference proteome</keyword>
<dbReference type="RefSeq" id="WP_091135716.1">
    <property type="nucleotide sequence ID" value="NZ_FMVJ01000008.1"/>
</dbReference>
<reference evidence="3 4" key="1">
    <citation type="submission" date="2016-10" db="EMBL/GenBank/DDBJ databases">
        <authorList>
            <person name="de Groot N.N."/>
        </authorList>
    </citation>
    <scope>NUCLEOTIDE SEQUENCE [LARGE SCALE GENOMIC DNA]</scope>
    <source>
        <strain evidence="3 4">CGMCC 1.7666</strain>
    </source>
</reference>
<proteinExistence type="predicted"/>
<name>A0A1G5JWY9_9HYPH</name>
<dbReference type="OrthoDB" id="9773233at2"/>
<dbReference type="PRINTS" id="PR00368">
    <property type="entry name" value="FADPNR"/>
</dbReference>
<dbReference type="AlphaFoldDB" id="A0A1G5JWY9"/>
<dbReference type="PANTHER" id="PTHR43539:SF78">
    <property type="entry name" value="FLAVIN-CONTAINING MONOOXYGENASE"/>
    <property type="match status" value="1"/>
</dbReference>
<dbReference type="InterPro" id="IPR050982">
    <property type="entry name" value="Auxin_biosynth/cation_transpt"/>
</dbReference>
<evidence type="ECO:0000313" key="4">
    <source>
        <dbReference type="Proteomes" id="UP000199569"/>
    </source>
</evidence>
<evidence type="ECO:0000259" key="2">
    <source>
        <dbReference type="Pfam" id="PF07992"/>
    </source>
</evidence>
<dbReference type="SUPFAM" id="SSF51905">
    <property type="entry name" value="FAD/NAD(P)-binding domain"/>
    <property type="match status" value="2"/>
</dbReference>